<evidence type="ECO:0000256" key="3">
    <source>
        <dbReference type="ARBA" id="ARBA00022475"/>
    </source>
</evidence>
<dbReference type="PANTHER" id="PTHR33452">
    <property type="entry name" value="OXIDOREDUCTASE CATD-RELATED"/>
    <property type="match status" value="1"/>
</dbReference>
<dbReference type="Proteomes" id="UP000319836">
    <property type="component" value="Unassembled WGS sequence"/>
</dbReference>
<feature type="transmembrane region" description="Helical" evidence="7">
    <location>
        <begin position="7"/>
        <end position="25"/>
    </location>
</feature>
<dbReference type="PANTHER" id="PTHR33452:SF4">
    <property type="entry name" value="BLL4328 PROTEIN"/>
    <property type="match status" value="1"/>
</dbReference>
<comment type="caution">
    <text evidence="8">The sequence shown here is derived from an EMBL/GenBank/DDBJ whole genome shotgun (WGS) entry which is preliminary data.</text>
</comment>
<name>A0A538U7P6_UNCEI</name>
<keyword evidence="3" id="KW-1003">Cell membrane</keyword>
<dbReference type="GO" id="GO:0005886">
    <property type="term" value="C:plasma membrane"/>
    <property type="evidence" value="ECO:0007669"/>
    <property type="project" value="UniProtKB-SubCell"/>
</dbReference>
<comment type="subcellular location">
    <subcellularLocation>
        <location evidence="1">Cell membrane</location>
        <topology evidence="1">Multi-pass membrane protein</topology>
    </subcellularLocation>
</comment>
<evidence type="ECO:0000256" key="4">
    <source>
        <dbReference type="ARBA" id="ARBA00022692"/>
    </source>
</evidence>
<sequence>MTRVAQITHVLLRIVAGLLFMQHGGQKLLGWFGGIGAPGGGSVPLSSLMGVAGIIEFWGGLALLLGLLTRFVGFVMAGEMAVAYFLQHFPHGNWPIQNHGEPAVLYAFIFLFFAGNGSGGFSLDSLIFRRRREARVHDDRAPDMRPRIA</sequence>
<evidence type="ECO:0000313" key="8">
    <source>
        <dbReference type="EMBL" id="TMQ71890.1"/>
    </source>
</evidence>
<keyword evidence="6 7" id="KW-0472">Membrane</keyword>
<reference evidence="8 9" key="1">
    <citation type="journal article" date="2019" name="Nat. Microbiol.">
        <title>Mediterranean grassland soil C-N compound turnover is dependent on rainfall and depth, and is mediated by genomically divergent microorganisms.</title>
        <authorList>
            <person name="Diamond S."/>
            <person name="Andeer P.F."/>
            <person name="Li Z."/>
            <person name="Crits-Christoph A."/>
            <person name="Burstein D."/>
            <person name="Anantharaman K."/>
            <person name="Lane K.R."/>
            <person name="Thomas B.C."/>
            <person name="Pan C."/>
            <person name="Northen T.R."/>
            <person name="Banfield J.F."/>
        </authorList>
    </citation>
    <scope>NUCLEOTIDE SEQUENCE [LARGE SCALE GENOMIC DNA]</scope>
    <source>
        <strain evidence="8">WS_10</strain>
    </source>
</reference>
<evidence type="ECO:0000313" key="9">
    <source>
        <dbReference type="Proteomes" id="UP000319836"/>
    </source>
</evidence>
<protein>
    <submittedName>
        <fullName evidence="8">DoxX family protein</fullName>
    </submittedName>
</protein>
<evidence type="ECO:0000256" key="7">
    <source>
        <dbReference type="SAM" id="Phobius"/>
    </source>
</evidence>
<evidence type="ECO:0000256" key="1">
    <source>
        <dbReference type="ARBA" id="ARBA00004651"/>
    </source>
</evidence>
<dbReference type="InterPro" id="IPR051907">
    <property type="entry name" value="DoxX-like_oxidoreductase"/>
</dbReference>
<feature type="transmembrane region" description="Helical" evidence="7">
    <location>
        <begin position="62"/>
        <end position="85"/>
    </location>
</feature>
<dbReference type="InterPro" id="IPR032808">
    <property type="entry name" value="DoxX"/>
</dbReference>
<evidence type="ECO:0000256" key="2">
    <source>
        <dbReference type="ARBA" id="ARBA00006679"/>
    </source>
</evidence>
<gene>
    <name evidence="8" type="ORF">E6K80_04225</name>
</gene>
<keyword evidence="4 7" id="KW-0812">Transmembrane</keyword>
<feature type="transmembrane region" description="Helical" evidence="7">
    <location>
        <begin position="105"/>
        <end position="128"/>
    </location>
</feature>
<dbReference type="EMBL" id="VBPA01000092">
    <property type="protein sequence ID" value="TMQ71890.1"/>
    <property type="molecule type" value="Genomic_DNA"/>
</dbReference>
<evidence type="ECO:0000256" key="5">
    <source>
        <dbReference type="ARBA" id="ARBA00022989"/>
    </source>
</evidence>
<accession>A0A538U7P6</accession>
<proteinExistence type="inferred from homology"/>
<organism evidence="8 9">
    <name type="scientific">Eiseniibacteriota bacterium</name>
    <dbReference type="NCBI Taxonomy" id="2212470"/>
    <lineage>
        <taxon>Bacteria</taxon>
        <taxon>Candidatus Eiseniibacteriota</taxon>
    </lineage>
</organism>
<keyword evidence="5 7" id="KW-1133">Transmembrane helix</keyword>
<dbReference type="AlphaFoldDB" id="A0A538U7P6"/>
<evidence type="ECO:0000256" key="6">
    <source>
        <dbReference type="ARBA" id="ARBA00023136"/>
    </source>
</evidence>
<dbReference type="Pfam" id="PF07681">
    <property type="entry name" value="DoxX"/>
    <property type="match status" value="1"/>
</dbReference>
<comment type="similarity">
    <text evidence="2">Belongs to the DoxX family.</text>
</comment>